<dbReference type="GO" id="GO:0032259">
    <property type="term" value="P:methylation"/>
    <property type="evidence" value="ECO:0007669"/>
    <property type="project" value="UniProtKB-KW"/>
</dbReference>
<dbReference type="Gene3D" id="3.90.1150.10">
    <property type="entry name" value="Aspartate Aminotransferase, domain 1"/>
    <property type="match status" value="1"/>
</dbReference>
<feature type="binding site" evidence="11">
    <location>
        <begin position="138"/>
        <end position="140"/>
    </location>
    <ligand>
        <name>(6S)-5,6,7,8-tetrahydrofolate</name>
        <dbReference type="ChEBI" id="CHEBI:57453"/>
    </ligand>
</feature>
<name>A0A2W5QRK1_ANCNO</name>
<dbReference type="InterPro" id="IPR015421">
    <property type="entry name" value="PyrdxlP-dep_Trfase_major"/>
</dbReference>
<keyword evidence="8 11" id="KW-0663">Pyridoxal phosphate</keyword>
<dbReference type="GO" id="GO:0030170">
    <property type="term" value="F:pyridoxal phosphate binding"/>
    <property type="evidence" value="ECO:0007669"/>
    <property type="project" value="UniProtKB-UniRule"/>
</dbReference>
<dbReference type="InterPro" id="IPR019798">
    <property type="entry name" value="Ser_HO-MeTrfase_PLP_BS"/>
</dbReference>
<keyword evidence="14" id="KW-0489">Methyltransferase</keyword>
<comment type="function">
    <text evidence="11">Catalyzes the reversible interconversion of serine and glycine with tetrahydrofolate (THF) serving as the one-carbon carrier. This reaction serves as the major source of one-carbon groups required for the biosynthesis of purines, thymidylate, methionine, and other important biomolecules. Also exhibits THF-independent aldolase activity toward beta-hydroxyamino acids, producing glycine and aldehydes, via a retro-aldol mechanism.</text>
</comment>
<comment type="catalytic activity">
    <reaction evidence="9">
        <text>(6R)-5,10-methylene-5,6,7,8-tetrahydrofolate + D-alanine + H2O = 2-methylserine + (6S)-5,6,7,8-tetrahydrofolate</text>
        <dbReference type="Rhea" id="RHEA:10064"/>
        <dbReference type="ChEBI" id="CHEBI:15377"/>
        <dbReference type="ChEBI" id="CHEBI:15636"/>
        <dbReference type="ChEBI" id="CHEBI:57416"/>
        <dbReference type="ChEBI" id="CHEBI:57453"/>
        <dbReference type="ChEBI" id="CHEBI:58275"/>
        <dbReference type="EC" id="2.1.2.7"/>
    </reaction>
</comment>
<evidence type="ECO:0000256" key="12">
    <source>
        <dbReference type="PIRSR" id="PIRSR000412-50"/>
    </source>
</evidence>
<dbReference type="EMBL" id="QFQD01000082">
    <property type="protein sequence ID" value="PZQ79616.1"/>
    <property type="molecule type" value="Genomic_DNA"/>
</dbReference>
<dbReference type="UniPathway" id="UPA00288">
    <property type="reaction ID" value="UER01023"/>
</dbReference>
<evidence type="ECO:0000256" key="6">
    <source>
        <dbReference type="ARBA" id="ARBA00022563"/>
    </source>
</evidence>
<dbReference type="Gene3D" id="3.40.640.10">
    <property type="entry name" value="Type I PLP-dependent aspartate aminotransferase-like (Major domain)"/>
    <property type="match status" value="1"/>
</dbReference>
<comment type="caution">
    <text evidence="14">The sequence shown here is derived from an EMBL/GenBank/DDBJ whole genome shotgun (WGS) entry which is preliminary data.</text>
</comment>
<dbReference type="NCBIfam" id="NF000586">
    <property type="entry name" value="PRK00011.1"/>
    <property type="match status" value="1"/>
</dbReference>
<feature type="binding site" evidence="11">
    <location>
        <position position="258"/>
    </location>
    <ligand>
        <name>(6S)-5,6,7,8-tetrahydrofolate</name>
        <dbReference type="ChEBI" id="CHEBI:57453"/>
    </ligand>
</feature>
<evidence type="ECO:0000256" key="7">
    <source>
        <dbReference type="ARBA" id="ARBA00022679"/>
    </source>
</evidence>
<dbReference type="SUPFAM" id="SSF53383">
    <property type="entry name" value="PLP-dependent transferases"/>
    <property type="match status" value="1"/>
</dbReference>
<keyword evidence="6 11" id="KW-0554">One-carbon metabolism</keyword>
<dbReference type="PROSITE" id="PS00096">
    <property type="entry name" value="SHMT"/>
    <property type="match status" value="1"/>
</dbReference>
<dbReference type="InterPro" id="IPR015424">
    <property type="entry name" value="PyrdxlP-dep_Trfase"/>
</dbReference>
<comment type="subunit">
    <text evidence="4 11">Homodimer.</text>
</comment>
<comment type="pathway">
    <text evidence="11">One-carbon metabolism; tetrahydrofolate interconversion.</text>
</comment>
<evidence type="ECO:0000256" key="11">
    <source>
        <dbReference type="HAMAP-Rule" id="MF_00051"/>
    </source>
</evidence>
<evidence type="ECO:0000256" key="1">
    <source>
        <dbReference type="ARBA" id="ARBA00001933"/>
    </source>
</evidence>
<accession>A0A2W5QRK1</accession>
<protein>
    <recommendedName>
        <fullName evidence="11">Serine hydroxymethyltransferase</fullName>
        <shortName evidence="11">SHMT</shortName>
        <shortName evidence="11">Serine methylase</shortName>
        <ecNumber evidence="11">2.1.2.1</ecNumber>
    </recommendedName>
</protein>
<keyword evidence="7 11" id="KW-0808">Transferase</keyword>
<evidence type="ECO:0000256" key="3">
    <source>
        <dbReference type="ARBA" id="ARBA00006376"/>
    </source>
</evidence>
<dbReference type="GO" id="GO:0005829">
    <property type="term" value="C:cytosol"/>
    <property type="evidence" value="ECO:0007669"/>
    <property type="project" value="TreeGrafter"/>
</dbReference>
<keyword evidence="5 11" id="KW-0963">Cytoplasm</keyword>
<dbReference type="AlphaFoldDB" id="A0A2W5QRK1"/>
<dbReference type="UniPathway" id="UPA00193"/>
<dbReference type="PIRSF" id="PIRSF000412">
    <property type="entry name" value="SHMT"/>
    <property type="match status" value="1"/>
</dbReference>
<comment type="subcellular location">
    <subcellularLocation>
        <location evidence="2 11">Cytoplasm</location>
    </subcellularLocation>
</comment>
<organism evidence="14 15">
    <name type="scientific">Ancylobacter novellus</name>
    <name type="common">Thiobacillus novellus</name>
    <dbReference type="NCBI Taxonomy" id="921"/>
    <lineage>
        <taxon>Bacteria</taxon>
        <taxon>Pseudomonadati</taxon>
        <taxon>Pseudomonadota</taxon>
        <taxon>Alphaproteobacteria</taxon>
        <taxon>Hyphomicrobiales</taxon>
        <taxon>Xanthobacteraceae</taxon>
        <taxon>Ancylobacter</taxon>
    </lineage>
</organism>
<dbReference type="Pfam" id="PF00464">
    <property type="entry name" value="SHMT"/>
    <property type="match status" value="1"/>
</dbReference>
<feature type="site" description="Plays an important role in substrate specificity" evidence="11">
    <location>
        <position position="242"/>
    </location>
</feature>
<dbReference type="Proteomes" id="UP000248887">
    <property type="component" value="Unassembled WGS sequence"/>
</dbReference>
<comment type="pathway">
    <text evidence="11">Amino-acid biosynthesis; glycine biosynthesis; glycine from L-serine: step 1/1.</text>
</comment>
<dbReference type="PANTHER" id="PTHR11680">
    <property type="entry name" value="SERINE HYDROXYMETHYLTRANSFERASE"/>
    <property type="match status" value="1"/>
</dbReference>
<dbReference type="EC" id="2.1.2.1" evidence="11"/>
<dbReference type="InterPro" id="IPR001085">
    <property type="entry name" value="Ser_HO-MeTrfase"/>
</dbReference>
<dbReference type="GO" id="GO:0050413">
    <property type="term" value="F:D-alanine 2-hydroxymethyltransferase activity"/>
    <property type="evidence" value="ECO:0007669"/>
    <property type="project" value="UniProtKB-EC"/>
</dbReference>
<dbReference type="GO" id="GO:0035999">
    <property type="term" value="P:tetrahydrofolate interconversion"/>
    <property type="evidence" value="ECO:0007669"/>
    <property type="project" value="UniProtKB-UniRule"/>
</dbReference>
<evidence type="ECO:0000256" key="9">
    <source>
        <dbReference type="ARBA" id="ARBA00051216"/>
    </source>
</evidence>
<evidence type="ECO:0000256" key="10">
    <source>
        <dbReference type="ARBA" id="ARBA00057572"/>
    </source>
</evidence>
<gene>
    <name evidence="11 14" type="primary">glyA</name>
    <name evidence="14" type="ORF">DI549_19745</name>
</gene>
<feature type="binding site" evidence="11">
    <location>
        <position position="134"/>
    </location>
    <ligand>
        <name>(6S)-5,6,7,8-tetrahydrofolate</name>
        <dbReference type="ChEBI" id="CHEBI:57453"/>
    </ligand>
</feature>
<comment type="catalytic activity">
    <reaction evidence="11">
        <text>(6R)-5,10-methylene-5,6,7,8-tetrahydrofolate + glycine + H2O = (6S)-5,6,7,8-tetrahydrofolate + L-serine</text>
        <dbReference type="Rhea" id="RHEA:15481"/>
        <dbReference type="ChEBI" id="CHEBI:15377"/>
        <dbReference type="ChEBI" id="CHEBI:15636"/>
        <dbReference type="ChEBI" id="CHEBI:33384"/>
        <dbReference type="ChEBI" id="CHEBI:57305"/>
        <dbReference type="ChEBI" id="CHEBI:57453"/>
        <dbReference type="EC" id="2.1.2.1"/>
    </reaction>
</comment>
<evidence type="ECO:0000313" key="14">
    <source>
        <dbReference type="EMBL" id="PZQ79616.1"/>
    </source>
</evidence>
<evidence type="ECO:0000256" key="2">
    <source>
        <dbReference type="ARBA" id="ARBA00004496"/>
    </source>
</evidence>
<feature type="modified residue" description="N6-(pyridoxal phosphate)lysine" evidence="11 12">
    <location>
        <position position="243"/>
    </location>
</feature>
<comment type="cofactor">
    <cofactor evidence="1 11 12">
        <name>pyridoxal 5'-phosphate</name>
        <dbReference type="ChEBI" id="CHEBI:597326"/>
    </cofactor>
</comment>
<dbReference type="InterPro" id="IPR049943">
    <property type="entry name" value="Ser_HO-MeTrfase-like"/>
</dbReference>
<keyword evidence="11" id="KW-0028">Amino-acid biosynthesis</keyword>
<dbReference type="InterPro" id="IPR015422">
    <property type="entry name" value="PyrdxlP-dep_Trfase_small"/>
</dbReference>
<proteinExistence type="inferred from homology"/>
<evidence type="ECO:0000256" key="5">
    <source>
        <dbReference type="ARBA" id="ARBA00022490"/>
    </source>
</evidence>
<sequence>MSSEAHASSANTISRFFSTPLAETDPELAGAITAELGRQRDEIELIASENIVSRAVLEAQGSVLTNKYAEGYPGRRYYGGCQFVDVAEQLAIDRAKKLFGAGFANVQPHSGAQANTAVFFALMQPGDAFLGLNLAAGGHLTHGAPVSLSGKWFKPVPYSVRREDQRIDYEEVAKLADEHKPKVIIAGGSAYPRHIDFAKMRAIADSVGAYLMVDMAHFAGLVAGGVHPNPVPHAHVTTTTTHKTLRGPRGGMILTNDEELAKKFNSAIFPGIQGGPLMHVIAAKAVAFGEALQPDFKVYAKNVVENAKALAENLKGHGFEIVSGGTDTHLMLVDLRPKKLTGKVSEIALGRAHITTNKNGIPFDPEKPFVTSGIRLGTPAGTTRGFGVGEFQQIGDMIAEVLDVLSQKATDEDSLVEAAVREKVSGLLARFPIYS</sequence>
<comment type="similarity">
    <text evidence="3 11">Belongs to the SHMT family.</text>
</comment>
<dbReference type="GO" id="GO:0019264">
    <property type="term" value="P:glycine biosynthetic process from serine"/>
    <property type="evidence" value="ECO:0007669"/>
    <property type="project" value="UniProtKB-UniRule"/>
</dbReference>
<reference evidence="14 15" key="1">
    <citation type="submission" date="2017-08" db="EMBL/GenBank/DDBJ databases">
        <title>Infants hospitalized years apart are colonized by the same room-sourced microbial strains.</title>
        <authorList>
            <person name="Brooks B."/>
            <person name="Olm M.R."/>
            <person name="Firek B.A."/>
            <person name="Baker R."/>
            <person name="Thomas B.C."/>
            <person name="Morowitz M.J."/>
            <person name="Banfield J.F."/>
        </authorList>
    </citation>
    <scope>NUCLEOTIDE SEQUENCE [LARGE SCALE GENOMIC DNA]</scope>
    <source>
        <strain evidence="14">S2_005_001_R2_27</strain>
    </source>
</reference>
<dbReference type="GO" id="GO:0008168">
    <property type="term" value="F:methyltransferase activity"/>
    <property type="evidence" value="ECO:0007669"/>
    <property type="project" value="UniProtKB-KW"/>
</dbReference>
<comment type="function">
    <text evidence="10">Catalyzes the reversible interconversion of alpha-methyl-L-serine to D-alanine with tetrahydrofolate (THF) serving as the one-carbon carrier. Cannot use alpha-methyl-D-serine, L-serine, D-serine or L-alanine.</text>
</comment>
<evidence type="ECO:0000256" key="4">
    <source>
        <dbReference type="ARBA" id="ARBA00011738"/>
    </source>
</evidence>
<evidence type="ECO:0000256" key="8">
    <source>
        <dbReference type="ARBA" id="ARBA00022898"/>
    </source>
</evidence>
<dbReference type="HAMAP" id="MF_00051">
    <property type="entry name" value="SHMT"/>
    <property type="match status" value="1"/>
</dbReference>
<evidence type="ECO:0000259" key="13">
    <source>
        <dbReference type="Pfam" id="PF00464"/>
    </source>
</evidence>
<dbReference type="PANTHER" id="PTHR11680:SF35">
    <property type="entry name" value="SERINE HYDROXYMETHYLTRANSFERASE 1"/>
    <property type="match status" value="1"/>
</dbReference>
<evidence type="ECO:0000313" key="15">
    <source>
        <dbReference type="Proteomes" id="UP000248887"/>
    </source>
</evidence>
<dbReference type="GO" id="GO:0004372">
    <property type="term" value="F:glycine hydroxymethyltransferase activity"/>
    <property type="evidence" value="ECO:0007669"/>
    <property type="project" value="UniProtKB-UniRule"/>
</dbReference>
<comment type="caution">
    <text evidence="11">Lacks conserved residue(s) required for the propagation of feature annotation.</text>
</comment>
<dbReference type="InterPro" id="IPR039429">
    <property type="entry name" value="SHMT-like_dom"/>
</dbReference>
<feature type="domain" description="Serine hydroxymethyltransferase-like" evidence="13">
    <location>
        <begin position="21"/>
        <end position="398"/>
    </location>
</feature>
<dbReference type="CDD" id="cd00378">
    <property type="entry name" value="SHMT"/>
    <property type="match status" value="1"/>
</dbReference>
<dbReference type="FunFam" id="3.40.640.10:FF:000001">
    <property type="entry name" value="Serine hydroxymethyltransferase"/>
    <property type="match status" value="1"/>
</dbReference>